<feature type="domain" description="ORC1/DEAH AAA+ ATPase" evidence="1">
    <location>
        <begin position="41"/>
        <end position="170"/>
    </location>
</feature>
<proteinExistence type="predicted"/>
<dbReference type="RefSeq" id="WP_146509486.1">
    <property type="nucleotide sequence ID" value="NZ_SIHI01000001.1"/>
</dbReference>
<evidence type="ECO:0000313" key="3">
    <source>
        <dbReference type="Proteomes" id="UP000317243"/>
    </source>
</evidence>
<evidence type="ECO:0000259" key="1">
    <source>
        <dbReference type="Pfam" id="PF13401"/>
    </source>
</evidence>
<dbReference type="OrthoDB" id="9783370at2"/>
<organism evidence="2 3">
    <name type="scientific">Thalassoglobus neptunius</name>
    <dbReference type="NCBI Taxonomy" id="1938619"/>
    <lineage>
        <taxon>Bacteria</taxon>
        <taxon>Pseudomonadati</taxon>
        <taxon>Planctomycetota</taxon>
        <taxon>Planctomycetia</taxon>
        <taxon>Planctomycetales</taxon>
        <taxon>Planctomycetaceae</taxon>
        <taxon>Thalassoglobus</taxon>
    </lineage>
</organism>
<dbReference type="Proteomes" id="UP000317243">
    <property type="component" value="Unassembled WGS sequence"/>
</dbReference>
<dbReference type="GO" id="GO:0016887">
    <property type="term" value="F:ATP hydrolysis activity"/>
    <property type="evidence" value="ECO:0007669"/>
    <property type="project" value="InterPro"/>
</dbReference>
<dbReference type="PANTHER" id="PTHR35894:SF1">
    <property type="entry name" value="PHOSPHORIBULOKINASE _ URIDINE KINASE FAMILY"/>
    <property type="match status" value="1"/>
</dbReference>
<dbReference type="Gene3D" id="3.40.50.300">
    <property type="entry name" value="P-loop containing nucleotide triphosphate hydrolases"/>
    <property type="match status" value="1"/>
</dbReference>
<dbReference type="Pfam" id="PF13401">
    <property type="entry name" value="AAA_22"/>
    <property type="match status" value="1"/>
</dbReference>
<evidence type="ECO:0000313" key="2">
    <source>
        <dbReference type="EMBL" id="TWT58827.1"/>
    </source>
</evidence>
<keyword evidence="3" id="KW-1185">Reference proteome</keyword>
<dbReference type="InterPro" id="IPR049945">
    <property type="entry name" value="AAA_22"/>
</dbReference>
<dbReference type="SUPFAM" id="SSF52540">
    <property type="entry name" value="P-loop containing nucleoside triphosphate hydrolases"/>
    <property type="match status" value="1"/>
</dbReference>
<protein>
    <recommendedName>
        <fullName evidence="1">ORC1/DEAH AAA+ ATPase domain-containing protein</fullName>
    </recommendedName>
</protein>
<dbReference type="InterPro" id="IPR027417">
    <property type="entry name" value="P-loop_NTPase"/>
</dbReference>
<dbReference type="InterPro" id="IPR052026">
    <property type="entry name" value="ExeA_AAA_ATPase_DNA-bind"/>
</dbReference>
<dbReference type="PANTHER" id="PTHR35894">
    <property type="entry name" value="GENERAL SECRETION PATHWAY PROTEIN A-RELATED"/>
    <property type="match status" value="1"/>
</dbReference>
<name>A0A5C5X6T7_9PLAN</name>
<dbReference type="EMBL" id="SIHI01000001">
    <property type="protein sequence ID" value="TWT58827.1"/>
    <property type="molecule type" value="Genomic_DNA"/>
</dbReference>
<dbReference type="AlphaFoldDB" id="A0A5C5X6T7"/>
<sequence>MYETYWKLTSRPFDDLPDPRFYFPAHSHQTALLKLRYLIEQKKGIGLIVGEHGTGKSFLPYVLEHDEKSSLNLSFIRLVIPQLEPEDLLRYFSNRLGIGSNPDQTLDGILVDLESRLVEVADSSRHVVFVVDDAHLLGDEQLNVIRLLLNLRENPRVDFTILLLGRTELLSHVSHHHGLDQRIAVRSGLSPLKPNEVRGYIQHRIHVAGGEVDQFHENAHQTAWELSGGIPRKINQICDLALLVGFADQLDTLGPLDLQTASEEIETVIA</sequence>
<gene>
    <name evidence="2" type="ORF">KOR42_22130</name>
</gene>
<comment type="caution">
    <text evidence="2">The sequence shown here is derived from an EMBL/GenBank/DDBJ whole genome shotgun (WGS) entry which is preliminary data.</text>
</comment>
<accession>A0A5C5X6T7</accession>
<reference evidence="2 3" key="1">
    <citation type="submission" date="2019-02" db="EMBL/GenBank/DDBJ databases">
        <title>Deep-cultivation of Planctomycetes and their phenomic and genomic characterization uncovers novel biology.</title>
        <authorList>
            <person name="Wiegand S."/>
            <person name="Jogler M."/>
            <person name="Boedeker C."/>
            <person name="Pinto D."/>
            <person name="Vollmers J."/>
            <person name="Rivas-Marin E."/>
            <person name="Kohn T."/>
            <person name="Peeters S.H."/>
            <person name="Heuer A."/>
            <person name="Rast P."/>
            <person name="Oberbeckmann S."/>
            <person name="Bunk B."/>
            <person name="Jeske O."/>
            <person name="Meyerdierks A."/>
            <person name="Storesund J.E."/>
            <person name="Kallscheuer N."/>
            <person name="Luecker S."/>
            <person name="Lage O.M."/>
            <person name="Pohl T."/>
            <person name="Merkel B.J."/>
            <person name="Hornburger P."/>
            <person name="Mueller R.-W."/>
            <person name="Bruemmer F."/>
            <person name="Labrenz M."/>
            <person name="Spormann A.M."/>
            <person name="Op Den Camp H."/>
            <person name="Overmann J."/>
            <person name="Amann R."/>
            <person name="Jetten M.S.M."/>
            <person name="Mascher T."/>
            <person name="Medema M.H."/>
            <person name="Devos D.P."/>
            <person name="Kaster A.-K."/>
            <person name="Ovreas L."/>
            <person name="Rohde M."/>
            <person name="Galperin M.Y."/>
            <person name="Jogler C."/>
        </authorList>
    </citation>
    <scope>NUCLEOTIDE SEQUENCE [LARGE SCALE GENOMIC DNA]</scope>
    <source>
        <strain evidence="2 3">KOR42</strain>
    </source>
</reference>